<protein>
    <recommendedName>
        <fullName evidence="6">Beta-galactosidase</fullName>
        <ecNumber evidence="6">3.2.1.23</ecNumber>
    </recommendedName>
</protein>
<dbReference type="Pfam" id="PF21317">
    <property type="entry name" value="BetaGal_ABD_1"/>
    <property type="match status" value="1"/>
</dbReference>
<dbReference type="InterPro" id="IPR008979">
    <property type="entry name" value="Galactose-bd-like_sf"/>
</dbReference>
<dbReference type="STRING" id="645274.SAMN04487901_10612"/>
<dbReference type="EC" id="3.2.1.23" evidence="6"/>
<dbReference type="PROSITE" id="PS50022">
    <property type="entry name" value="FA58C_3"/>
    <property type="match status" value="1"/>
</dbReference>
<sequence length="802" mass="90032">MRKLLKHLALAALLMAAPATMQAAGKPGTFTTGDKTFLLNGKPFVVKAAEVHYPRIPRPYWEHRIQMCKALGMNTVCIYVFWNIHEQKEGQFDFTGNNDVAEFCRIAQKNGMYVIVRPGPYVCAEWEMGGLPWWLLKKKDIKLRERDPYFMERVKIFEQKVGEQLAPLTIQKGGPIIMVQVENEYGSYGEDKPYVSEIRDCLRGIYGKELALFQCDWSSNFEKNGLDDLTWTMNFGTGANINDQFRRLGQLRPNAPKMCSEFWSGWFDKWGARHETRPAKDMVEGMDEMLSKGISFSLYMTHGGTSFGHWAGANSPGFAPDVTSYDYDAPINEYGHATPKFWELRKMMEKYNDGKKMPAVPKAPMSIITVPKFELTEFAPFIAAMTKPVNGTPKTFEEMDMGWGTMMYSTRLPEITSQSVLTGEFHDFAQVFIDKKYIGKIDRVKNEKSLTIPAVKEGAELIIIVEGMGRINFGRAIKDFKGIVGDVTLTTEKNDIEMVLTPKNWMNVAIPDDYKTATKALDMVKGVNDQVAAGKAKGSVPALAFTQGYEGSKKLGDIMKPGYHRGYFNLKKVGDTFLNFETWGKGQVYVNGHAMGRIWSIGPQQTLYVPGCWLKKGKNEIIVLDVVGPRKAVVWGQAEPELNKLQLEKSNKHNNIGDKPDLNSATPVATGAFKAGNGWQTIQFGKTAKGRYLAIECLSTQKDGERVAIAELYLQGQDGKRLSREPWKTKYANSEDEGGNHLGDKVFDLQESTYWQTEKGASAPHLLVIDLGSEQTVNALEYLPRAEQGAPGSIKNFKVYVY</sequence>
<evidence type="ECO:0000256" key="3">
    <source>
        <dbReference type="ARBA" id="ARBA00022801"/>
    </source>
</evidence>
<comment type="catalytic activity">
    <reaction evidence="6">
        <text>Hydrolysis of terminal non-reducing beta-D-galactose residues in beta-D-galactosides.</text>
        <dbReference type="EC" id="3.2.1.23"/>
    </reaction>
</comment>
<evidence type="ECO:0000313" key="11">
    <source>
        <dbReference type="Proteomes" id="UP000198779"/>
    </source>
</evidence>
<evidence type="ECO:0000259" key="9">
    <source>
        <dbReference type="PROSITE" id="PS50022"/>
    </source>
</evidence>
<dbReference type="PROSITE" id="PS01182">
    <property type="entry name" value="GLYCOSYL_HYDROL_F35"/>
    <property type="match status" value="1"/>
</dbReference>
<evidence type="ECO:0000256" key="8">
    <source>
        <dbReference type="SAM" id="SignalP"/>
    </source>
</evidence>
<keyword evidence="3 6" id="KW-0378">Hydrolase</keyword>
<dbReference type="InterPro" id="IPR019801">
    <property type="entry name" value="Glyco_hydro_35_CS"/>
</dbReference>
<feature type="domain" description="F5/8 type C" evidence="9">
    <location>
        <begin position="710"/>
        <end position="802"/>
    </location>
</feature>
<dbReference type="EMBL" id="FNCQ01000006">
    <property type="protein sequence ID" value="SDG59986.1"/>
    <property type="molecule type" value="Genomic_DNA"/>
</dbReference>
<dbReference type="SUPFAM" id="SSF51445">
    <property type="entry name" value="(Trans)glycosidases"/>
    <property type="match status" value="1"/>
</dbReference>
<evidence type="ECO:0000313" key="10">
    <source>
        <dbReference type="EMBL" id="SDG59986.1"/>
    </source>
</evidence>
<dbReference type="InterPro" id="IPR001944">
    <property type="entry name" value="Glycoside_Hdrlase_35"/>
</dbReference>
<dbReference type="InterPro" id="IPR017853">
    <property type="entry name" value="GH"/>
</dbReference>
<dbReference type="Proteomes" id="UP000198779">
    <property type="component" value="Unassembled WGS sequence"/>
</dbReference>
<dbReference type="AlphaFoldDB" id="A0A1G7VJI5"/>
<name>A0A1G7VJI5_9BACT</name>
<reference evidence="11" key="1">
    <citation type="submission" date="2016-10" db="EMBL/GenBank/DDBJ databases">
        <authorList>
            <person name="Varghese N."/>
            <person name="Submissions S."/>
        </authorList>
    </citation>
    <scope>NUCLEOTIDE SEQUENCE [LARGE SCALE GENOMIC DNA]</scope>
    <source>
        <strain evidence="11">BP1-148</strain>
    </source>
</reference>
<feature type="signal peptide" evidence="8">
    <location>
        <begin position="1"/>
        <end position="23"/>
    </location>
</feature>
<evidence type="ECO:0000256" key="4">
    <source>
        <dbReference type="ARBA" id="ARBA00023180"/>
    </source>
</evidence>
<dbReference type="InterPro" id="IPR048913">
    <property type="entry name" value="BetaGal_gal-bd"/>
</dbReference>
<dbReference type="PRINTS" id="PR00742">
    <property type="entry name" value="GLHYDRLASE35"/>
</dbReference>
<dbReference type="InterPro" id="IPR048912">
    <property type="entry name" value="BetaGal1-like_ABD1"/>
</dbReference>
<accession>A0A1G7VJI5</accession>
<keyword evidence="4" id="KW-0325">Glycoprotein</keyword>
<dbReference type="PANTHER" id="PTHR23421">
    <property type="entry name" value="BETA-GALACTOSIDASE RELATED"/>
    <property type="match status" value="1"/>
</dbReference>
<dbReference type="Pfam" id="PF00754">
    <property type="entry name" value="F5_F8_type_C"/>
    <property type="match status" value="1"/>
</dbReference>
<dbReference type="GO" id="GO:0005975">
    <property type="term" value="P:carbohydrate metabolic process"/>
    <property type="evidence" value="ECO:0007669"/>
    <property type="project" value="InterPro"/>
</dbReference>
<proteinExistence type="inferred from homology"/>
<feature type="chain" id="PRO_5011758466" description="Beta-galactosidase" evidence="8">
    <location>
        <begin position="24"/>
        <end position="802"/>
    </location>
</feature>
<keyword evidence="11" id="KW-1185">Reference proteome</keyword>
<comment type="similarity">
    <text evidence="1 7">Belongs to the glycosyl hydrolase 35 family.</text>
</comment>
<evidence type="ECO:0000256" key="1">
    <source>
        <dbReference type="ARBA" id="ARBA00009809"/>
    </source>
</evidence>
<organism evidence="10 11">
    <name type="scientific">Prevotella communis</name>
    <dbReference type="NCBI Taxonomy" id="2913614"/>
    <lineage>
        <taxon>Bacteria</taxon>
        <taxon>Pseudomonadati</taxon>
        <taxon>Bacteroidota</taxon>
        <taxon>Bacteroidia</taxon>
        <taxon>Bacteroidales</taxon>
        <taxon>Prevotellaceae</taxon>
        <taxon>Prevotella</taxon>
    </lineage>
</organism>
<gene>
    <name evidence="10" type="ORF">SAMN04487901_10612</name>
</gene>
<evidence type="ECO:0000256" key="5">
    <source>
        <dbReference type="ARBA" id="ARBA00023295"/>
    </source>
</evidence>
<dbReference type="FunFam" id="3.20.20.80:FF:000017">
    <property type="entry name" value="Beta-galactosidase"/>
    <property type="match status" value="1"/>
</dbReference>
<dbReference type="Gene3D" id="3.20.20.80">
    <property type="entry name" value="Glycosidases"/>
    <property type="match status" value="1"/>
</dbReference>
<evidence type="ECO:0000256" key="2">
    <source>
        <dbReference type="ARBA" id="ARBA00022729"/>
    </source>
</evidence>
<dbReference type="Gene3D" id="2.60.120.260">
    <property type="entry name" value="Galactose-binding domain-like"/>
    <property type="match status" value="4"/>
</dbReference>
<dbReference type="InterPro" id="IPR031330">
    <property type="entry name" value="Gly_Hdrlase_35_cat"/>
</dbReference>
<dbReference type="InterPro" id="IPR000421">
    <property type="entry name" value="FA58C"/>
</dbReference>
<keyword evidence="5 6" id="KW-0326">Glycosidase</keyword>
<dbReference type="GO" id="GO:0004565">
    <property type="term" value="F:beta-galactosidase activity"/>
    <property type="evidence" value="ECO:0007669"/>
    <property type="project" value="UniProtKB-EC"/>
</dbReference>
<dbReference type="RefSeq" id="WP_091816440.1">
    <property type="nucleotide sequence ID" value="NZ_FNCQ01000006.1"/>
</dbReference>
<dbReference type="Pfam" id="PF01301">
    <property type="entry name" value="Glyco_hydro_35"/>
    <property type="match status" value="1"/>
</dbReference>
<keyword evidence="2 8" id="KW-0732">Signal</keyword>
<dbReference type="SUPFAM" id="SSF49785">
    <property type="entry name" value="Galactose-binding domain-like"/>
    <property type="match status" value="2"/>
</dbReference>
<evidence type="ECO:0000256" key="6">
    <source>
        <dbReference type="RuleBase" id="RU000675"/>
    </source>
</evidence>
<dbReference type="Pfam" id="PF21467">
    <property type="entry name" value="BetaGal_gal-bd"/>
    <property type="match status" value="1"/>
</dbReference>
<evidence type="ECO:0000256" key="7">
    <source>
        <dbReference type="RuleBase" id="RU003679"/>
    </source>
</evidence>